<dbReference type="AlphaFoldDB" id="A0A0M6Y5W6"/>
<keyword evidence="4" id="KW-0479">Metal-binding</keyword>
<dbReference type="EMBL" id="CXST01000002">
    <property type="protein sequence ID" value="CTQ45485.1"/>
    <property type="molecule type" value="Genomic_DNA"/>
</dbReference>
<keyword evidence="11" id="KW-1185">Reference proteome</keyword>
<evidence type="ECO:0000256" key="1">
    <source>
        <dbReference type="ARBA" id="ARBA00001974"/>
    </source>
</evidence>
<evidence type="ECO:0000256" key="7">
    <source>
        <dbReference type="ARBA" id="ARBA00023004"/>
    </source>
</evidence>
<dbReference type="RefSeq" id="WP_023000048.1">
    <property type="nucleotide sequence ID" value="NZ_CP045622.1"/>
</dbReference>
<dbReference type="KEGG" id="lagg:B0E33_03665"/>
<dbReference type="SUPFAM" id="SSF63380">
    <property type="entry name" value="Riboflavin synthase domain-like"/>
    <property type="match status" value="1"/>
</dbReference>
<comment type="cofactor">
    <cofactor evidence="1">
        <name>FAD</name>
        <dbReference type="ChEBI" id="CHEBI:57692"/>
    </cofactor>
</comment>
<keyword evidence="2" id="KW-0285">Flavoprotein</keyword>
<evidence type="ECO:0000256" key="3">
    <source>
        <dbReference type="ARBA" id="ARBA00022714"/>
    </source>
</evidence>
<dbReference type="SUPFAM" id="SSF52343">
    <property type="entry name" value="Ferredoxin reductase-like, C-terminal NADP-linked domain"/>
    <property type="match status" value="1"/>
</dbReference>
<organism evidence="10 11">
    <name type="scientific">Roseibium aggregatum</name>
    <dbReference type="NCBI Taxonomy" id="187304"/>
    <lineage>
        <taxon>Bacteria</taxon>
        <taxon>Pseudomonadati</taxon>
        <taxon>Pseudomonadota</taxon>
        <taxon>Alphaproteobacteria</taxon>
        <taxon>Hyphomicrobiales</taxon>
        <taxon>Stappiaceae</taxon>
        <taxon>Roseibium</taxon>
    </lineage>
</organism>
<gene>
    <name evidence="10" type="primary">nagAa_2</name>
    <name evidence="10" type="ORF">LAL4801_03937</name>
</gene>
<evidence type="ECO:0000256" key="5">
    <source>
        <dbReference type="ARBA" id="ARBA00022827"/>
    </source>
</evidence>
<dbReference type="Pfam" id="PF00970">
    <property type="entry name" value="FAD_binding_6"/>
    <property type="match status" value="1"/>
</dbReference>
<dbReference type="GO" id="GO:0046872">
    <property type="term" value="F:metal ion binding"/>
    <property type="evidence" value="ECO:0007669"/>
    <property type="project" value="UniProtKB-KW"/>
</dbReference>
<evidence type="ECO:0000256" key="6">
    <source>
        <dbReference type="ARBA" id="ARBA00023002"/>
    </source>
</evidence>
<keyword evidence="3" id="KW-0001">2Fe-2S</keyword>
<dbReference type="PROSITE" id="PS51384">
    <property type="entry name" value="FAD_FR"/>
    <property type="match status" value="1"/>
</dbReference>
<keyword evidence="7" id="KW-0408">Iron</keyword>
<dbReference type="GO" id="GO:0050660">
    <property type="term" value="F:flavin adenine dinucleotide binding"/>
    <property type="evidence" value="ECO:0007669"/>
    <property type="project" value="InterPro"/>
</dbReference>
<proteinExistence type="predicted"/>
<name>A0A0M6Y5W6_9HYPH</name>
<dbReference type="PANTHER" id="PTHR47354:SF6">
    <property type="entry name" value="NADH OXIDOREDUCTASE HCR"/>
    <property type="match status" value="1"/>
</dbReference>
<protein>
    <submittedName>
        <fullName evidence="10">Naphthalene 1,2-dioxygenase/salicylate 5-hydroxylase systems, ferredoxin--NAD(P)(+) reductase component</fullName>
        <ecNumber evidence="10">1.18.1.2</ecNumber>
    </submittedName>
</protein>
<dbReference type="Gene3D" id="3.40.50.80">
    <property type="entry name" value="Nucleotide-binding domain of ferredoxin-NADP reductase (FNR) module"/>
    <property type="match status" value="1"/>
</dbReference>
<evidence type="ECO:0000256" key="8">
    <source>
        <dbReference type="ARBA" id="ARBA00023014"/>
    </source>
</evidence>
<reference evidence="11" key="1">
    <citation type="submission" date="2015-07" db="EMBL/GenBank/DDBJ databases">
        <authorList>
            <person name="Rodrigo-Torres Lidia"/>
            <person name="Arahal R.David."/>
        </authorList>
    </citation>
    <scope>NUCLEOTIDE SEQUENCE [LARGE SCALE GENOMIC DNA]</scope>
    <source>
        <strain evidence="11">CECT 4801</strain>
    </source>
</reference>
<accession>A0A0M6Y5W6</accession>
<evidence type="ECO:0000259" key="9">
    <source>
        <dbReference type="PROSITE" id="PS51384"/>
    </source>
</evidence>
<dbReference type="InterPro" id="IPR012165">
    <property type="entry name" value="Cyt_c3_hydrogenase_gsu"/>
</dbReference>
<dbReference type="InterPro" id="IPR050415">
    <property type="entry name" value="MRET"/>
</dbReference>
<sequence>MHKATILKIDQVTHDVKRFRLVEPEGFDFKVGDATEIALDEDGWRDETRPFTMTSLPEERTLEFTIKGYPDHDGVTERLHKLKEGDHVLIADPFKTFRYDEPGVFIAGGAGITPFLAIFRDLEKKGKLNGNQLIFANKTSEDIIYRKELEAMDGLKIDHVLSDEDTAGSHHGMIDADMIKEFVPDLDRRFYLCGPPPMMEAVQEVLEELGVKADSVEFSD</sequence>
<keyword evidence="8" id="KW-0411">Iron-sulfur</keyword>
<dbReference type="InterPro" id="IPR017938">
    <property type="entry name" value="Riboflavin_synthase-like_b-brl"/>
</dbReference>
<evidence type="ECO:0000256" key="4">
    <source>
        <dbReference type="ARBA" id="ARBA00022723"/>
    </source>
</evidence>
<dbReference type="GO" id="GO:0006221">
    <property type="term" value="P:pyrimidine nucleotide biosynthetic process"/>
    <property type="evidence" value="ECO:0007669"/>
    <property type="project" value="InterPro"/>
</dbReference>
<dbReference type="GO" id="GO:0004324">
    <property type="term" value="F:ferredoxin-NADP+ reductase activity"/>
    <property type="evidence" value="ECO:0007669"/>
    <property type="project" value="UniProtKB-EC"/>
</dbReference>
<evidence type="ECO:0000313" key="10">
    <source>
        <dbReference type="EMBL" id="CTQ45485.1"/>
    </source>
</evidence>
<feature type="domain" description="FAD-binding FR-type" evidence="9">
    <location>
        <begin position="1"/>
        <end position="100"/>
    </location>
</feature>
<dbReference type="InterPro" id="IPR008333">
    <property type="entry name" value="Cbr1-like_FAD-bd_dom"/>
</dbReference>
<dbReference type="InterPro" id="IPR039261">
    <property type="entry name" value="FNR_nucleotide-bd"/>
</dbReference>
<dbReference type="CDD" id="cd06196">
    <property type="entry name" value="FNR_like_1"/>
    <property type="match status" value="1"/>
</dbReference>
<dbReference type="Pfam" id="PF00175">
    <property type="entry name" value="NAD_binding_1"/>
    <property type="match status" value="1"/>
</dbReference>
<dbReference type="GO" id="GO:0051213">
    <property type="term" value="F:dioxygenase activity"/>
    <property type="evidence" value="ECO:0007669"/>
    <property type="project" value="UniProtKB-KW"/>
</dbReference>
<dbReference type="PANTHER" id="PTHR47354">
    <property type="entry name" value="NADH OXIDOREDUCTASE HCR"/>
    <property type="match status" value="1"/>
</dbReference>
<dbReference type="InterPro" id="IPR001433">
    <property type="entry name" value="OxRdtase_FAD/NAD-bd"/>
</dbReference>
<evidence type="ECO:0000256" key="2">
    <source>
        <dbReference type="ARBA" id="ARBA00022630"/>
    </source>
</evidence>
<dbReference type="PRINTS" id="PR00410">
    <property type="entry name" value="PHEHYDRXLASE"/>
</dbReference>
<dbReference type="Proteomes" id="UP000048926">
    <property type="component" value="Unassembled WGS sequence"/>
</dbReference>
<dbReference type="OrthoDB" id="9792185at2"/>
<dbReference type="EC" id="1.18.1.2" evidence="10"/>
<dbReference type="InterPro" id="IPR017927">
    <property type="entry name" value="FAD-bd_FR_type"/>
</dbReference>
<dbReference type="GO" id="GO:0051537">
    <property type="term" value="F:2 iron, 2 sulfur cluster binding"/>
    <property type="evidence" value="ECO:0007669"/>
    <property type="project" value="UniProtKB-KW"/>
</dbReference>
<keyword evidence="10" id="KW-0223">Dioxygenase</keyword>
<evidence type="ECO:0000313" key="11">
    <source>
        <dbReference type="Proteomes" id="UP000048926"/>
    </source>
</evidence>
<dbReference type="Gene3D" id="2.40.30.10">
    <property type="entry name" value="Translation factors"/>
    <property type="match status" value="1"/>
</dbReference>
<keyword evidence="5" id="KW-0274">FAD</keyword>
<keyword evidence="6 10" id="KW-0560">Oxidoreductase</keyword>
<dbReference type="PIRSF" id="PIRSF006816">
    <property type="entry name" value="Cyc3_hyd_g"/>
    <property type="match status" value="1"/>
</dbReference>